<reference evidence="1" key="2">
    <citation type="submission" date="2021-04" db="EMBL/GenBank/DDBJ databases">
        <authorList>
            <person name="Gilroy R."/>
        </authorList>
    </citation>
    <scope>NUCLEOTIDE SEQUENCE</scope>
    <source>
        <strain evidence="1">CHK185-1770</strain>
    </source>
</reference>
<proteinExistence type="predicted"/>
<organism evidence="1 2">
    <name type="scientific">Candidatus Acutalibacter pullicola</name>
    <dbReference type="NCBI Taxonomy" id="2838417"/>
    <lineage>
        <taxon>Bacteria</taxon>
        <taxon>Bacillati</taxon>
        <taxon>Bacillota</taxon>
        <taxon>Clostridia</taxon>
        <taxon>Eubacteriales</taxon>
        <taxon>Acutalibacteraceae</taxon>
        <taxon>Acutalibacter</taxon>
    </lineage>
</organism>
<accession>A0A9D2SF03</accession>
<dbReference type="AlphaFoldDB" id="A0A9D2SF03"/>
<dbReference type="InterPro" id="IPR011256">
    <property type="entry name" value="Reg_factor_effector_dom_sf"/>
</dbReference>
<evidence type="ECO:0000313" key="2">
    <source>
        <dbReference type="Proteomes" id="UP000826793"/>
    </source>
</evidence>
<sequence>MKIETYVKQAFVVLGKEGSTLEGQGFIQRLWADANAHFSEVEPFAKKDEQGHLVGIWGAMSDFSHAYKPWEDHFSKGLYLAGVECVEDAEAPEGWTKWIIPGYEYLRAEAEGEHTFSEVLDYMRTNEITLVGAVHDFSCPSNGKAYLFFPIRVL</sequence>
<dbReference type="Gene3D" id="3.20.80.10">
    <property type="entry name" value="Regulatory factor, effector binding domain"/>
    <property type="match status" value="1"/>
</dbReference>
<name>A0A9D2SF03_9FIRM</name>
<evidence type="ECO:0000313" key="1">
    <source>
        <dbReference type="EMBL" id="HJB97143.1"/>
    </source>
</evidence>
<protein>
    <submittedName>
        <fullName evidence="1">GyrI-like domain-containing protein</fullName>
    </submittedName>
</protein>
<dbReference type="EMBL" id="DWXG01000007">
    <property type="protein sequence ID" value="HJB97143.1"/>
    <property type="molecule type" value="Genomic_DNA"/>
</dbReference>
<reference evidence="1" key="1">
    <citation type="journal article" date="2021" name="PeerJ">
        <title>Extensive microbial diversity within the chicken gut microbiome revealed by metagenomics and culture.</title>
        <authorList>
            <person name="Gilroy R."/>
            <person name="Ravi A."/>
            <person name="Getino M."/>
            <person name="Pursley I."/>
            <person name="Horton D.L."/>
            <person name="Alikhan N.F."/>
            <person name="Baker D."/>
            <person name="Gharbi K."/>
            <person name="Hall N."/>
            <person name="Watson M."/>
            <person name="Adriaenssens E.M."/>
            <person name="Foster-Nyarko E."/>
            <person name="Jarju S."/>
            <person name="Secka A."/>
            <person name="Antonio M."/>
            <person name="Oren A."/>
            <person name="Chaudhuri R.R."/>
            <person name="La Ragione R."/>
            <person name="Hildebrand F."/>
            <person name="Pallen M.J."/>
        </authorList>
    </citation>
    <scope>NUCLEOTIDE SEQUENCE</scope>
    <source>
        <strain evidence="1">CHK185-1770</strain>
    </source>
</reference>
<comment type="caution">
    <text evidence="1">The sequence shown here is derived from an EMBL/GenBank/DDBJ whole genome shotgun (WGS) entry which is preliminary data.</text>
</comment>
<gene>
    <name evidence="1" type="ORF">H9710_01005</name>
</gene>
<dbReference type="Proteomes" id="UP000826793">
    <property type="component" value="Unassembled WGS sequence"/>
</dbReference>